<dbReference type="KEGG" id="cak:Caul_2569"/>
<dbReference type="HOGENOM" id="CLU_168195_0_0_5"/>
<feature type="compositionally biased region" description="Basic and acidic residues" evidence="1">
    <location>
        <begin position="95"/>
        <end position="107"/>
    </location>
</feature>
<protein>
    <submittedName>
        <fullName evidence="2">Uncharacterized protein</fullName>
    </submittedName>
</protein>
<accession>B0SXB1</accession>
<dbReference type="eggNOG" id="ENOG5033B4G">
    <property type="taxonomic scope" value="Bacteria"/>
</dbReference>
<feature type="region of interest" description="Disordered" evidence="1">
    <location>
        <begin position="95"/>
        <end position="116"/>
    </location>
</feature>
<dbReference type="AlphaFoldDB" id="B0SXB1"/>
<proteinExistence type="predicted"/>
<gene>
    <name evidence="2" type="ordered locus">Caul_2569</name>
</gene>
<reference evidence="2" key="1">
    <citation type="submission" date="2008-01" db="EMBL/GenBank/DDBJ databases">
        <title>Complete sequence of chromosome of Caulobacter sp. K31.</title>
        <authorList>
            <consortium name="US DOE Joint Genome Institute"/>
            <person name="Copeland A."/>
            <person name="Lucas S."/>
            <person name="Lapidus A."/>
            <person name="Barry K."/>
            <person name="Glavina del Rio T."/>
            <person name="Dalin E."/>
            <person name="Tice H."/>
            <person name="Pitluck S."/>
            <person name="Bruce D."/>
            <person name="Goodwin L."/>
            <person name="Thompson L.S."/>
            <person name="Brettin T."/>
            <person name="Detter J.C."/>
            <person name="Han C."/>
            <person name="Schmutz J."/>
            <person name="Larimer F."/>
            <person name="Land M."/>
            <person name="Hauser L."/>
            <person name="Kyrpides N."/>
            <person name="Kim E."/>
            <person name="Stephens C."/>
            <person name="Richardson P."/>
        </authorList>
    </citation>
    <scope>NUCLEOTIDE SEQUENCE [LARGE SCALE GENOMIC DNA]</scope>
    <source>
        <strain evidence="2">K31</strain>
    </source>
</reference>
<dbReference type="EMBL" id="CP000927">
    <property type="protein sequence ID" value="ABZ71696.1"/>
    <property type="molecule type" value="Genomic_DNA"/>
</dbReference>
<dbReference type="OrthoDB" id="8481382at2"/>
<sequence length="116" mass="12339" precursor="true">MLVSGPSILASLAAATLSKVNAVTAPKPAKAASGPMAAVPGKSAKDEFLDYAKMTPAQRMRASMLGKLGVTEEQLRAMDPKERQKIEDKIKEMVKEQVMSGDKDKPQKGALVDLKA</sequence>
<name>B0SXB1_CAUSK</name>
<dbReference type="STRING" id="366602.Caul_2569"/>
<evidence type="ECO:0000256" key="1">
    <source>
        <dbReference type="SAM" id="MobiDB-lite"/>
    </source>
</evidence>
<organism evidence="2">
    <name type="scientific">Caulobacter sp. (strain K31)</name>
    <dbReference type="NCBI Taxonomy" id="366602"/>
    <lineage>
        <taxon>Bacteria</taxon>
        <taxon>Pseudomonadati</taxon>
        <taxon>Pseudomonadota</taxon>
        <taxon>Alphaproteobacteria</taxon>
        <taxon>Caulobacterales</taxon>
        <taxon>Caulobacteraceae</taxon>
        <taxon>Caulobacter</taxon>
    </lineage>
</organism>
<evidence type="ECO:0000313" key="2">
    <source>
        <dbReference type="EMBL" id="ABZ71696.1"/>
    </source>
</evidence>